<evidence type="ECO:0000313" key="6">
    <source>
        <dbReference type="Proteomes" id="UP000290092"/>
    </source>
</evidence>
<accession>A0AAX2AE54</accession>
<dbReference type="CDD" id="cd01949">
    <property type="entry name" value="GGDEF"/>
    <property type="match status" value="1"/>
</dbReference>
<gene>
    <name evidence="5" type="ORF">CP985_09410</name>
</gene>
<evidence type="ECO:0000256" key="1">
    <source>
        <dbReference type="ARBA" id="ARBA00012528"/>
    </source>
</evidence>
<evidence type="ECO:0000259" key="4">
    <source>
        <dbReference type="PROSITE" id="PS50887"/>
    </source>
</evidence>
<evidence type="ECO:0000256" key="2">
    <source>
        <dbReference type="ARBA" id="ARBA00034247"/>
    </source>
</evidence>
<dbReference type="FunFam" id="3.30.70.270:FF:000001">
    <property type="entry name" value="Diguanylate cyclase domain protein"/>
    <property type="match status" value="1"/>
</dbReference>
<dbReference type="Gene3D" id="3.30.70.270">
    <property type="match status" value="1"/>
</dbReference>
<feature type="domain" description="GGDEF" evidence="4">
    <location>
        <begin position="483"/>
        <end position="616"/>
    </location>
</feature>
<proteinExistence type="predicted"/>
<organism evidence="5 6">
    <name type="scientific">Malaciobacter mytili LMG 24559</name>
    <dbReference type="NCBI Taxonomy" id="1032238"/>
    <lineage>
        <taxon>Bacteria</taxon>
        <taxon>Pseudomonadati</taxon>
        <taxon>Campylobacterota</taxon>
        <taxon>Epsilonproteobacteria</taxon>
        <taxon>Campylobacterales</taxon>
        <taxon>Arcobacteraceae</taxon>
        <taxon>Malaciobacter</taxon>
    </lineage>
</organism>
<dbReference type="InterPro" id="IPR050469">
    <property type="entry name" value="Diguanylate_Cyclase"/>
</dbReference>
<dbReference type="SMART" id="SM00267">
    <property type="entry name" value="GGDEF"/>
    <property type="match status" value="1"/>
</dbReference>
<dbReference type="EC" id="2.7.7.65" evidence="1"/>
<evidence type="ECO:0000313" key="5">
    <source>
        <dbReference type="EMBL" id="RXK15272.1"/>
    </source>
</evidence>
<comment type="caution">
    <text evidence="5">The sequence shown here is derived from an EMBL/GenBank/DDBJ whole genome shotgun (WGS) entry which is preliminary data.</text>
</comment>
<keyword evidence="3" id="KW-0472">Membrane</keyword>
<dbReference type="Gene3D" id="3.30.450.290">
    <property type="match status" value="1"/>
</dbReference>
<dbReference type="NCBIfam" id="TIGR00254">
    <property type="entry name" value="GGDEF"/>
    <property type="match status" value="1"/>
</dbReference>
<dbReference type="EMBL" id="NXID01000032">
    <property type="protein sequence ID" value="RXK15272.1"/>
    <property type="molecule type" value="Genomic_DNA"/>
</dbReference>
<dbReference type="Pfam" id="PF00990">
    <property type="entry name" value="GGDEF"/>
    <property type="match status" value="1"/>
</dbReference>
<dbReference type="PANTHER" id="PTHR45138">
    <property type="entry name" value="REGULATORY COMPONENTS OF SENSORY TRANSDUCTION SYSTEM"/>
    <property type="match status" value="1"/>
</dbReference>
<keyword evidence="3" id="KW-1133">Transmembrane helix</keyword>
<dbReference type="GO" id="GO:0052621">
    <property type="term" value="F:diguanylate cyclase activity"/>
    <property type="evidence" value="ECO:0007669"/>
    <property type="project" value="UniProtKB-EC"/>
</dbReference>
<dbReference type="GO" id="GO:0043709">
    <property type="term" value="P:cell adhesion involved in single-species biofilm formation"/>
    <property type="evidence" value="ECO:0007669"/>
    <property type="project" value="TreeGrafter"/>
</dbReference>
<dbReference type="GO" id="GO:0005886">
    <property type="term" value="C:plasma membrane"/>
    <property type="evidence" value="ECO:0007669"/>
    <property type="project" value="TreeGrafter"/>
</dbReference>
<dbReference type="AlphaFoldDB" id="A0AAX2AE54"/>
<evidence type="ECO:0000256" key="3">
    <source>
        <dbReference type="SAM" id="Phobius"/>
    </source>
</evidence>
<protein>
    <recommendedName>
        <fullName evidence="1">diguanylate cyclase</fullName>
        <ecNumber evidence="1">2.7.7.65</ecNumber>
    </recommendedName>
</protein>
<comment type="catalytic activity">
    <reaction evidence="2">
        <text>2 GTP = 3',3'-c-di-GMP + 2 diphosphate</text>
        <dbReference type="Rhea" id="RHEA:24898"/>
        <dbReference type="ChEBI" id="CHEBI:33019"/>
        <dbReference type="ChEBI" id="CHEBI:37565"/>
        <dbReference type="ChEBI" id="CHEBI:58805"/>
        <dbReference type="EC" id="2.7.7.65"/>
    </reaction>
</comment>
<feature type="transmembrane region" description="Helical" evidence="3">
    <location>
        <begin position="196"/>
        <end position="219"/>
    </location>
</feature>
<dbReference type="Proteomes" id="UP000290092">
    <property type="component" value="Unassembled WGS sequence"/>
</dbReference>
<dbReference type="SUPFAM" id="SSF55073">
    <property type="entry name" value="Nucleotide cyclase"/>
    <property type="match status" value="1"/>
</dbReference>
<keyword evidence="6" id="KW-1185">Reference proteome</keyword>
<name>A0AAX2AE54_9BACT</name>
<dbReference type="GO" id="GO:1902201">
    <property type="term" value="P:negative regulation of bacterial-type flagellum-dependent cell motility"/>
    <property type="evidence" value="ECO:0007669"/>
    <property type="project" value="TreeGrafter"/>
</dbReference>
<dbReference type="InterPro" id="IPR029787">
    <property type="entry name" value="Nucleotide_cyclase"/>
</dbReference>
<dbReference type="PANTHER" id="PTHR45138:SF9">
    <property type="entry name" value="DIGUANYLATE CYCLASE DGCM-RELATED"/>
    <property type="match status" value="1"/>
</dbReference>
<dbReference type="PROSITE" id="PS50887">
    <property type="entry name" value="GGDEF"/>
    <property type="match status" value="1"/>
</dbReference>
<reference evidence="5 6" key="1">
    <citation type="submission" date="2017-09" db="EMBL/GenBank/DDBJ databases">
        <title>Genomics of the genus Arcobacter.</title>
        <authorList>
            <person name="Perez-Cataluna A."/>
            <person name="Figueras M.J."/>
            <person name="Salas-Masso N."/>
        </authorList>
    </citation>
    <scope>NUCLEOTIDE SEQUENCE [LARGE SCALE GENOMIC DNA]</scope>
    <source>
        <strain evidence="5 6">CECT 7386</strain>
    </source>
</reference>
<keyword evidence="3" id="KW-0812">Transmembrane</keyword>
<dbReference type="InterPro" id="IPR000160">
    <property type="entry name" value="GGDEF_dom"/>
</dbReference>
<feature type="transmembrane region" description="Helical" evidence="3">
    <location>
        <begin position="23"/>
        <end position="42"/>
    </location>
</feature>
<sequence length="622" mass="71013">MILLSLLFFWGVAYMQTKNKIIFLVIFITFSMFVLLIVNLIYNFRDYGIKNIDDKAHSIAKTIEHSLTSQMVTGVIENRELFLSQLEDLPNIDKIWLSRGKDVVDMFGIGFNNEIARDEIDNEVLNNGEVKRVVTENIFSKSHYRITIPYKATSQGKIDCMKCHTNAKEGDTLGAITITMSIDDSKEVGITTVTHTAIIALVLMVIIIFLINFLISPFLSLFDEIKNVMNKAQSGDYSHRIENARGKESKDVASWINGLLEKLEITLDAIDSKISIFLSDNLSEEKDHLINVKNTVDRLSDVYRFRKTIEYDETLDEIYSRLAHVFRDKLDIQNFNFFESDTIHNKVSVVYVQNKMYCNIVDTGCRADRTNTIIDSTQFKNVCSSCKDCEETNYFCIPYSISNELDLIVSIYTDSVKETQRIREIIPYIQDYIDSAKTVIVSKKLMNILELNARTDPLTGLYNRKYLDDSIDKITAQATRANITFGVLMLDIDHFKMVNDTYGHDVGDNAIKIVAETLLENTRESDIVVRFGGEEFIVLLYNCDESSVERIALKIKEAFTLKKIPAGNTTITKTMSIGTSMYPKDHKNVKECIKYADLALYEAKETGRNKVVAFTTKLLEKK</sequence>
<dbReference type="InterPro" id="IPR043128">
    <property type="entry name" value="Rev_trsase/Diguanyl_cyclase"/>
</dbReference>